<dbReference type="EMBL" id="SKBU01000014">
    <property type="protein sequence ID" value="TCJ17275.1"/>
    <property type="molecule type" value="Genomic_DNA"/>
</dbReference>
<gene>
    <name evidence="4" type="ORF">E0L93_06990</name>
</gene>
<dbReference type="Pfam" id="PF00132">
    <property type="entry name" value="Hexapep"/>
    <property type="match status" value="1"/>
</dbReference>
<feature type="domain" description="PglD N-terminal" evidence="3">
    <location>
        <begin position="11"/>
        <end position="92"/>
    </location>
</feature>
<dbReference type="Gene3D" id="3.40.50.20">
    <property type="match status" value="1"/>
</dbReference>
<evidence type="ECO:0000259" key="3">
    <source>
        <dbReference type="Pfam" id="PF17836"/>
    </source>
</evidence>
<dbReference type="RefSeq" id="WP_132690357.1">
    <property type="nucleotide sequence ID" value="NZ_SKBU01000014.1"/>
</dbReference>
<keyword evidence="2" id="KW-0677">Repeat</keyword>
<dbReference type="OrthoDB" id="708224at2"/>
<dbReference type="InterPro" id="IPR018357">
    <property type="entry name" value="Hexapep_transf_CS"/>
</dbReference>
<dbReference type="InterPro" id="IPR011004">
    <property type="entry name" value="Trimer_LpxA-like_sf"/>
</dbReference>
<evidence type="ECO:0000313" key="4">
    <source>
        <dbReference type="EMBL" id="TCJ17275.1"/>
    </source>
</evidence>
<dbReference type="Gene3D" id="2.160.10.10">
    <property type="entry name" value="Hexapeptide repeat proteins"/>
    <property type="match status" value="1"/>
</dbReference>
<organism evidence="4 5">
    <name type="scientific">Rubrobacter taiwanensis</name>
    <dbReference type="NCBI Taxonomy" id="185139"/>
    <lineage>
        <taxon>Bacteria</taxon>
        <taxon>Bacillati</taxon>
        <taxon>Actinomycetota</taxon>
        <taxon>Rubrobacteria</taxon>
        <taxon>Rubrobacterales</taxon>
        <taxon>Rubrobacteraceae</taxon>
        <taxon>Rubrobacter</taxon>
    </lineage>
</organism>
<dbReference type="GO" id="GO:0016740">
    <property type="term" value="F:transferase activity"/>
    <property type="evidence" value="ECO:0007669"/>
    <property type="project" value="UniProtKB-KW"/>
</dbReference>
<name>A0A4R1BIW2_9ACTN</name>
<dbReference type="Proteomes" id="UP000295244">
    <property type="component" value="Unassembled WGS sequence"/>
</dbReference>
<evidence type="ECO:0000313" key="5">
    <source>
        <dbReference type="Proteomes" id="UP000295244"/>
    </source>
</evidence>
<evidence type="ECO:0000256" key="2">
    <source>
        <dbReference type="ARBA" id="ARBA00022737"/>
    </source>
</evidence>
<proteinExistence type="predicted"/>
<reference evidence="4 5" key="1">
    <citation type="submission" date="2019-03" db="EMBL/GenBank/DDBJ databases">
        <title>Whole genome sequence of a novel Rubrobacter taiwanensis strain, isolated from Yellowstone National Park.</title>
        <authorList>
            <person name="Freed S."/>
            <person name="Ramaley R.F."/>
            <person name="Kyndt J.A."/>
        </authorList>
    </citation>
    <scope>NUCLEOTIDE SEQUENCE [LARGE SCALE GENOMIC DNA]</scope>
    <source>
        <strain evidence="4 5">Yellowstone</strain>
    </source>
</reference>
<dbReference type="Pfam" id="PF17836">
    <property type="entry name" value="PglD_N"/>
    <property type="match status" value="1"/>
</dbReference>
<dbReference type="InterPro" id="IPR001451">
    <property type="entry name" value="Hexapep"/>
</dbReference>
<dbReference type="SUPFAM" id="SSF51161">
    <property type="entry name" value="Trimeric LpxA-like enzymes"/>
    <property type="match status" value="1"/>
</dbReference>
<evidence type="ECO:0000256" key="1">
    <source>
        <dbReference type="ARBA" id="ARBA00022679"/>
    </source>
</evidence>
<sequence>MQEIEREAGVRIVIVGAGGYGRVVLDILTACGYRELVVGFYDDAHAVLPEEIKGVPVLGDVGMLKSMLSVEELYVVVAITENRARMRVANSLRGAGARFVSAVHPAAHVSLEAAVGDGAVICAGAVVHTDAALGSHCHVGPGAVVERDSVVGAGAWVSGGAVVGVRSHVGARVHLGANSTVGRKAEVRDDLRVPPLTNIVGEGE</sequence>
<keyword evidence="1 4" id="KW-0808">Transferase</keyword>
<dbReference type="InterPro" id="IPR041561">
    <property type="entry name" value="PglD_N"/>
</dbReference>
<accession>A0A4R1BIW2</accession>
<protein>
    <submittedName>
        <fullName evidence="4">Acetyltransferase</fullName>
    </submittedName>
</protein>
<dbReference type="PROSITE" id="PS00101">
    <property type="entry name" value="HEXAPEP_TRANSFERASES"/>
    <property type="match status" value="1"/>
</dbReference>
<dbReference type="AlphaFoldDB" id="A0A4R1BIW2"/>
<keyword evidence="5" id="KW-1185">Reference proteome</keyword>
<comment type="caution">
    <text evidence="4">The sequence shown here is derived from an EMBL/GenBank/DDBJ whole genome shotgun (WGS) entry which is preliminary data.</text>
</comment>